<evidence type="ECO:0000313" key="1">
    <source>
        <dbReference type="EMBL" id="KAF1836262.1"/>
    </source>
</evidence>
<reference evidence="1" key="1">
    <citation type="submission" date="2020-01" db="EMBL/GenBank/DDBJ databases">
        <authorList>
            <consortium name="DOE Joint Genome Institute"/>
            <person name="Haridas S."/>
            <person name="Albert R."/>
            <person name="Binder M."/>
            <person name="Bloem J."/>
            <person name="Labutti K."/>
            <person name="Salamov A."/>
            <person name="Andreopoulos B."/>
            <person name="Baker S.E."/>
            <person name="Barry K."/>
            <person name="Bills G."/>
            <person name="Bluhm B.H."/>
            <person name="Cannon C."/>
            <person name="Castanera R."/>
            <person name="Culley D.E."/>
            <person name="Daum C."/>
            <person name="Ezra D."/>
            <person name="Gonzalez J.B."/>
            <person name="Henrissat B."/>
            <person name="Kuo A."/>
            <person name="Liang C."/>
            <person name="Lipzen A."/>
            <person name="Lutzoni F."/>
            <person name="Magnuson J."/>
            <person name="Mondo S."/>
            <person name="Nolan M."/>
            <person name="Ohm R."/>
            <person name="Pangilinan J."/>
            <person name="Park H.-J."/>
            <person name="Ramirez L."/>
            <person name="Alfaro M."/>
            <person name="Sun H."/>
            <person name="Tritt A."/>
            <person name="Yoshinaga Y."/>
            <person name="Zwiers L.-H."/>
            <person name="Turgeon B.G."/>
            <person name="Goodwin S.B."/>
            <person name="Spatafora J.W."/>
            <person name="Crous P.W."/>
            <person name="Grigoriev I.V."/>
        </authorList>
    </citation>
    <scope>NUCLEOTIDE SEQUENCE</scope>
    <source>
        <strain evidence="1">P77</strain>
    </source>
</reference>
<gene>
    <name evidence="1" type="ORF">BDW02DRAFT_244119</name>
</gene>
<keyword evidence="2" id="KW-1185">Reference proteome</keyword>
<dbReference type="OrthoDB" id="3693482at2759"/>
<name>A0A6A5KKM4_9PLEO</name>
<dbReference type="AlphaFoldDB" id="A0A6A5KKM4"/>
<dbReference type="EMBL" id="ML975275">
    <property type="protein sequence ID" value="KAF1836262.1"/>
    <property type="molecule type" value="Genomic_DNA"/>
</dbReference>
<accession>A0A6A5KKM4</accession>
<proteinExistence type="predicted"/>
<sequence>MAQSQANSNAAAVLPPFLDPNASVKPDNWTGYTSQQQVDFRTRVQLLGPQVKAINGVEITPKTPLLWVPALRDRQLQPGYDYKRDPVYQLSFWAPPVWDLVRADMLAGKPPKLPEIWVEMERPEQLRLGALQAGADHSHPVGYPQQLQGVIVAEPRQIPNQYSATTPNQDQNIDVPAQQQEDDFDLAAIVAAASQAAKDQMLLEEEPEPSSDVVYSKTLTADIVPYPPSLAQAKGKRQCRIWDETIWDELTPQEEAFREDLLLFRTFCTIVQ</sequence>
<organism evidence="1 2">
    <name type="scientific">Decorospora gaudefroyi</name>
    <dbReference type="NCBI Taxonomy" id="184978"/>
    <lineage>
        <taxon>Eukaryota</taxon>
        <taxon>Fungi</taxon>
        <taxon>Dikarya</taxon>
        <taxon>Ascomycota</taxon>
        <taxon>Pezizomycotina</taxon>
        <taxon>Dothideomycetes</taxon>
        <taxon>Pleosporomycetidae</taxon>
        <taxon>Pleosporales</taxon>
        <taxon>Pleosporineae</taxon>
        <taxon>Pleosporaceae</taxon>
        <taxon>Decorospora</taxon>
    </lineage>
</organism>
<dbReference type="Proteomes" id="UP000800040">
    <property type="component" value="Unassembled WGS sequence"/>
</dbReference>
<evidence type="ECO:0000313" key="2">
    <source>
        <dbReference type="Proteomes" id="UP000800040"/>
    </source>
</evidence>
<protein>
    <submittedName>
        <fullName evidence="1">Uncharacterized protein</fullName>
    </submittedName>
</protein>